<keyword evidence="3" id="KW-1185">Reference proteome</keyword>
<dbReference type="Proteomes" id="UP000596661">
    <property type="component" value="Chromosome 1"/>
</dbReference>
<name>A0A803NI69_CANSA</name>
<feature type="region of interest" description="Disordered" evidence="1">
    <location>
        <begin position="105"/>
        <end position="125"/>
    </location>
</feature>
<proteinExistence type="predicted"/>
<sequence length="157" mass="16979">MVSYMEQLSIAACWSLMISICRFIPTWNWHFYCSNASSQLLGVNPARVVVTPCPTNGGTRGGRQASESPPVVDIRECPLVFPSGCAPMSTLRALFVSFPGRLGGLPRERETNTTPPNEEGEGREITGSLASELLLTYPSLKAAEELEPISFEGGTTL</sequence>
<accession>A0A803NI69</accession>
<dbReference type="Gramene" id="evm.model.01.1702">
    <property type="protein sequence ID" value="cds.evm.model.01.1702"/>
    <property type="gene ID" value="evm.TU.01.1702"/>
</dbReference>
<evidence type="ECO:0000313" key="2">
    <source>
        <dbReference type="EnsemblPlants" id="cds.evm.model.01.1702"/>
    </source>
</evidence>
<evidence type="ECO:0000313" key="3">
    <source>
        <dbReference type="Proteomes" id="UP000596661"/>
    </source>
</evidence>
<reference evidence="2" key="2">
    <citation type="submission" date="2021-03" db="UniProtKB">
        <authorList>
            <consortium name="EnsemblPlants"/>
        </authorList>
    </citation>
    <scope>IDENTIFICATION</scope>
</reference>
<protein>
    <submittedName>
        <fullName evidence="2">Uncharacterized protein</fullName>
    </submittedName>
</protein>
<reference evidence="2" key="1">
    <citation type="submission" date="2018-11" db="EMBL/GenBank/DDBJ databases">
        <authorList>
            <person name="Grassa J C."/>
        </authorList>
    </citation>
    <scope>NUCLEOTIDE SEQUENCE [LARGE SCALE GENOMIC DNA]</scope>
</reference>
<dbReference type="AlphaFoldDB" id="A0A803NI69"/>
<dbReference type="EnsemblPlants" id="evm.model.01.1702">
    <property type="protein sequence ID" value="cds.evm.model.01.1702"/>
    <property type="gene ID" value="evm.TU.01.1702"/>
</dbReference>
<organism evidence="2 3">
    <name type="scientific">Cannabis sativa</name>
    <name type="common">Hemp</name>
    <name type="synonym">Marijuana</name>
    <dbReference type="NCBI Taxonomy" id="3483"/>
    <lineage>
        <taxon>Eukaryota</taxon>
        <taxon>Viridiplantae</taxon>
        <taxon>Streptophyta</taxon>
        <taxon>Embryophyta</taxon>
        <taxon>Tracheophyta</taxon>
        <taxon>Spermatophyta</taxon>
        <taxon>Magnoliopsida</taxon>
        <taxon>eudicotyledons</taxon>
        <taxon>Gunneridae</taxon>
        <taxon>Pentapetalae</taxon>
        <taxon>rosids</taxon>
        <taxon>fabids</taxon>
        <taxon>Rosales</taxon>
        <taxon>Cannabaceae</taxon>
        <taxon>Cannabis</taxon>
    </lineage>
</organism>
<evidence type="ECO:0000256" key="1">
    <source>
        <dbReference type="SAM" id="MobiDB-lite"/>
    </source>
</evidence>
<dbReference type="EMBL" id="UZAU01000042">
    <property type="status" value="NOT_ANNOTATED_CDS"/>
    <property type="molecule type" value="Genomic_DNA"/>
</dbReference>